<gene>
    <name evidence="1" type="ORF">Pan216_17560</name>
</gene>
<organism evidence="1 2">
    <name type="scientific">Kolteria novifilia</name>
    <dbReference type="NCBI Taxonomy" id="2527975"/>
    <lineage>
        <taxon>Bacteria</taxon>
        <taxon>Pseudomonadati</taxon>
        <taxon>Planctomycetota</taxon>
        <taxon>Planctomycetia</taxon>
        <taxon>Kolteriales</taxon>
        <taxon>Kolteriaceae</taxon>
        <taxon>Kolteria</taxon>
    </lineage>
</organism>
<evidence type="ECO:0000313" key="2">
    <source>
        <dbReference type="Proteomes" id="UP000317093"/>
    </source>
</evidence>
<protein>
    <submittedName>
        <fullName evidence="1">Uncharacterized protein</fullName>
    </submittedName>
</protein>
<reference evidence="1 2" key="1">
    <citation type="submission" date="2019-02" db="EMBL/GenBank/DDBJ databases">
        <title>Deep-cultivation of Planctomycetes and their phenomic and genomic characterization uncovers novel biology.</title>
        <authorList>
            <person name="Wiegand S."/>
            <person name="Jogler M."/>
            <person name="Boedeker C."/>
            <person name="Pinto D."/>
            <person name="Vollmers J."/>
            <person name="Rivas-Marin E."/>
            <person name="Kohn T."/>
            <person name="Peeters S.H."/>
            <person name="Heuer A."/>
            <person name="Rast P."/>
            <person name="Oberbeckmann S."/>
            <person name="Bunk B."/>
            <person name="Jeske O."/>
            <person name="Meyerdierks A."/>
            <person name="Storesund J.E."/>
            <person name="Kallscheuer N."/>
            <person name="Luecker S."/>
            <person name="Lage O.M."/>
            <person name="Pohl T."/>
            <person name="Merkel B.J."/>
            <person name="Hornburger P."/>
            <person name="Mueller R.-W."/>
            <person name="Bruemmer F."/>
            <person name="Labrenz M."/>
            <person name="Spormann A.M."/>
            <person name="Op den Camp H."/>
            <person name="Overmann J."/>
            <person name="Amann R."/>
            <person name="Jetten M.S.M."/>
            <person name="Mascher T."/>
            <person name="Medema M.H."/>
            <person name="Devos D.P."/>
            <person name="Kaster A.-K."/>
            <person name="Ovreas L."/>
            <person name="Rohde M."/>
            <person name="Galperin M.Y."/>
            <person name="Jogler C."/>
        </authorList>
    </citation>
    <scope>NUCLEOTIDE SEQUENCE [LARGE SCALE GENOMIC DNA]</scope>
    <source>
        <strain evidence="1 2">Pan216</strain>
    </source>
</reference>
<keyword evidence="2" id="KW-1185">Reference proteome</keyword>
<proteinExistence type="predicted"/>
<sequence length="201" mass="21309">MTTSPASDVDQLGPAFLPADRLEDLELGGDAKELAKNAETAEALLDTLASRQLVADAVALLSQTLPIRRAVWWGCLAAWHPEIERPPQGANAVALRAALAWVKHPTGPNRLAAERCAQKVDPASAIGACVKAASLAGHCEGDDEPFAPLEIRLTARLIEAAVLLAFERASTRGTETGAMELIEMGRQVRDGALTWNVDDAS</sequence>
<accession>A0A518B1P7</accession>
<dbReference type="EMBL" id="CP036279">
    <property type="protein sequence ID" value="QDU60903.1"/>
    <property type="molecule type" value="Genomic_DNA"/>
</dbReference>
<dbReference type="KEGG" id="knv:Pan216_17560"/>
<dbReference type="AlphaFoldDB" id="A0A518B1P7"/>
<dbReference type="InterPro" id="IPR053855">
    <property type="entry name" value="DUF6931"/>
</dbReference>
<dbReference type="Proteomes" id="UP000317093">
    <property type="component" value="Chromosome"/>
</dbReference>
<name>A0A518B1P7_9BACT</name>
<dbReference type="OrthoDB" id="266694at2"/>
<evidence type="ECO:0000313" key="1">
    <source>
        <dbReference type="EMBL" id="QDU60903.1"/>
    </source>
</evidence>
<dbReference type="RefSeq" id="WP_145257459.1">
    <property type="nucleotide sequence ID" value="NZ_CP036279.1"/>
</dbReference>
<dbReference type="Pfam" id="PF22011">
    <property type="entry name" value="DUF6931"/>
    <property type="match status" value="1"/>
</dbReference>